<evidence type="ECO:0008006" key="3">
    <source>
        <dbReference type="Google" id="ProtNLM"/>
    </source>
</evidence>
<dbReference type="EMBL" id="JAQAGZ010000019">
    <property type="protein sequence ID" value="MCZ8515792.1"/>
    <property type="molecule type" value="Genomic_DNA"/>
</dbReference>
<keyword evidence="2" id="KW-1185">Reference proteome</keyword>
<reference evidence="1 2" key="1">
    <citation type="submission" date="2022-12" db="EMBL/GenBank/DDBJ databases">
        <title>Draft genome sequence of Paenibacillus sp. dW9.</title>
        <authorList>
            <person name="Choi E.-W."/>
            <person name="Kim D.-U."/>
        </authorList>
    </citation>
    <scope>NUCLEOTIDE SEQUENCE [LARGE SCALE GENOMIC DNA]</scope>
    <source>
        <strain evidence="2">dW9</strain>
    </source>
</reference>
<evidence type="ECO:0000313" key="2">
    <source>
        <dbReference type="Proteomes" id="UP001527882"/>
    </source>
</evidence>
<organism evidence="1 2">
    <name type="scientific">Paenibacillus gyeongsangnamensis</name>
    <dbReference type="NCBI Taxonomy" id="3388067"/>
    <lineage>
        <taxon>Bacteria</taxon>
        <taxon>Bacillati</taxon>
        <taxon>Bacillota</taxon>
        <taxon>Bacilli</taxon>
        <taxon>Bacillales</taxon>
        <taxon>Paenibacillaceae</taxon>
        <taxon>Paenibacillus</taxon>
    </lineage>
</organism>
<protein>
    <recommendedName>
        <fullName evidence="3">BclA C-terminal domain-containing protein</fullName>
    </recommendedName>
</protein>
<proteinExistence type="predicted"/>
<dbReference type="Proteomes" id="UP001527882">
    <property type="component" value="Unassembled WGS sequence"/>
</dbReference>
<evidence type="ECO:0000313" key="1">
    <source>
        <dbReference type="EMBL" id="MCZ8515792.1"/>
    </source>
</evidence>
<comment type="caution">
    <text evidence="1">The sequence shown here is derived from an EMBL/GenBank/DDBJ whole genome shotgun (WGS) entry which is preliminary data.</text>
</comment>
<accession>A0ABT4QG11</accession>
<name>A0ABT4QG11_9BACL</name>
<sequence length="90" mass="9149">MGRFLDLRVSENSNTFGSPGTVITTVPALFGVIGLQTQGVAGTGTNGLIVNLTGTVGVNVSAETTTTVFLIYKGVPLYSAAAPSSIQLSM</sequence>
<gene>
    <name evidence="1" type="ORF">O9H85_25945</name>
</gene>
<dbReference type="RefSeq" id="WP_269884320.1">
    <property type="nucleotide sequence ID" value="NZ_JAQAGZ010000019.1"/>
</dbReference>